<evidence type="ECO:0000256" key="5">
    <source>
        <dbReference type="RuleBase" id="RU365068"/>
    </source>
</evidence>
<gene>
    <name evidence="8" type="ORF">ACHAWO_005557</name>
</gene>
<evidence type="ECO:0000259" key="6">
    <source>
        <dbReference type="PROSITE" id="PS51192"/>
    </source>
</evidence>
<sequence length="577" mass="64884">MVFPRERSILLMYVCFSWCHQPSEAFQLRHQCIHATIDQKASRLHAIRRPIRPPIAAKKIAERKALIETRQNEASQDPTLLTEQSFADCDNIHPCSKRALVEDMGLQKMTQVQAETYNAAISGKDVLARARTGTGKTLAFLIPTVERITRNPTYLPGNSIGCLVIAPTRELAIQIGEEAEKLLVHHADLTVQVMYGGTKIARDMALLNKKLPSILVATPGRVLEHIQGTRVRGRKFSDDIIAKTDILILDEVDRLIDMGFRKDIQRIISFMPRKEKRQTMLFSATIPRTLKQAMKDSIREDYLEVDCVGDGKSSVPTNLRVTQSHVILPDVENIMFYIYSILKQSTRTKPYKIIVFFPTARMVSFFADFLNDGLDYPVIELHSKKSQSSRNTASENFKKAKDAILFTSDLSSRGIDYPDVTQVIQIGLPESREQYIHRLGRTARAGKDGTGLLVLLPFEKKFLTELKGMAVPLNEDMQAMLSETSQSKPPDWMESNLDTVKSRGNKLCTSAQLAYLAFLGYYIGQADRINAKSKDDIVQLSNQFSNAIGLHQVPSLSEQLVTKMNLSGVQGIRIEET</sequence>
<evidence type="ECO:0000256" key="3">
    <source>
        <dbReference type="ARBA" id="ARBA00022840"/>
    </source>
</evidence>
<dbReference type="Proteomes" id="UP001530400">
    <property type="component" value="Unassembled WGS sequence"/>
</dbReference>
<evidence type="ECO:0000313" key="9">
    <source>
        <dbReference type="Proteomes" id="UP001530400"/>
    </source>
</evidence>
<dbReference type="InterPro" id="IPR014001">
    <property type="entry name" value="Helicase_ATP-bd"/>
</dbReference>
<comment type="domain">
    <text evidence="5">The Q motif is unique to and characteristic of the DEAD box family of RNA helicases and controls ATP binding and hydrolysis.</text>
</comment>
<evidence type="ECO:0000256" key="1">
    <source>
        <dbReference type="ARBA" id="ARBA00022741"/>
    </source>
</evidence>
<feature type="domain" description="Helicase C-terminal" evidence="7">
    <location>
        <begin position="333"/>
        <end position="508"/>
    </location>
</feature>
<dbReference type="GO" id="GO:0003723">
    <property type="term" value="F:RNA binding"/>
    <property type="evidence" value="ECO:0007669"/>
    <property type="project" value="UniProtKB-UniRule"/>
</dbReference>
<dbReference type="InterPro" id="IPR011545">
    <property type="entry name" value="DEAD/DEAH_box_helicase_dom"/>
</dbReference>
<dbReference type="PROSITE" id="PS51194">
    <property type="entry name" value="HELICASE_CTER"/>
    <property type="match status" value="1"/>
</dbReference>
<comment type="function">
    <text evidence="5">RNA helicase.</text>
</comment>
<dbReference type="EMBL" id="JALLPJ020000770">
    <property type="protein sequence ID" value="KAL3783356.1"/>
    <property type="molecule type" value="Genomic_DNA"/>
</dbReference>
<evidence type="ECO:0000256" key="2">
    <source>
        <dbReference type="ARBA" id="ARBA00022801"/>
    </source>
</evidence>
<accession>A0ABD3P642</accession>
<evidence type="ECO:0000256" key="4">
    <source>
        <dbReference type="ARBA" id="ARBA00022884"/>
    </source>
</evidence>
<dbReference type="EC" id="3.6.4.13" evidence="5"/>
<dbReference type="Gene3D" id="3.40.50.300">
    <property type="entry name" value="P-loop containing nucleotide triphosphate hydrolases"/>
    <property type="match status" value="2"/>
</dbReference>
<dbReference type="InterPro" id="IPR001650">
    <property type="entry name" value="Helicase_C-like"/>
</dbReference>
<dbReference type="Pfam" id="PF00270">
    <property type="entry name" value="DEAD"/>
    <property type="match status" value="1"/>
</dbReference>
<keyword evidence="4 5" id="KW-0694">RNA-binding</keyword>
<name>A0ABD3P642_9STRA</name>
<dbReference type="SMART" id="SM00490">
    <property type="entry name" value="HELICc"/>
    <property type="match status" value="1"/>
</dbReference>
<evidence type="ECO:0000313" key="8">
    <source>
        <dbReference type="EMBL" id="KAL3783356.1"/>
    </source>
</evidence>
<comment type="catalytic activity">
    <reaction evidence="5">
        <text>ATP + H2O = ADP + phosphate + H(+)</text>
        <dbReference type="Rhea" id="RHEA:13065"/>
        <dbReference type="ChEBI" id="CHEBI:15377"/>
        <dbReference type="ChEBI" id="CHEBI:15378"/>
        <dbReference type="ChEBI" id="CHEBI:30616"/>
        <dbReference type="ChEBI" id="CHEBI:43474"/>
        <dbReference type="ChEBI" id="CHEBI:456216"/>
        <dbReference type="EC" id="3.6.4.13"/>
    </reaction>
</comment>
<dbReference type="SUPFAM" id="SSF52540">
    <property type="entry name" value="P-loop containing nucleoside triphosphate hydrolases"/>
    <property type="match status" value="1"/>
</dbReference>
<dbReference type="SMART" id="SM00487">
    <property type="entry name" value="DEXDc"/>
    <property type="match status" value="1"/>
</dbReference>
<feature type="domain" description="Helicase ATP-binding" evidence="6">
    <location>
        <begin position="117"/>
        <end position="304"/>
    </location>
</feature>
<dbReference type="GO" id="GO:0016787">
    <property type="term" value="F:hydrolase activity"/>
    <property type="evidence" value="ECO:0007669"/>
    <property type="project" value="UniProtKB-KW"/>
</dbReference>
<comment type="similarity">
    <text evidence="5">Belongs to the DEAD box helicase family.</text>
</comment>
<protein>
    <recommendedName>
        <fullName evidence="5">ATP-dependent RNA helicase</fullName>
        <ecNumber evidence="5">3.6.4.13</ecNumber>
    </recommendedName>
</protein>
<comment type="caution">
    <text evidence="8">The sequence shown here is derived from an EMBL/GenBank/DDBJ whole genome shotgun (WGS) entry which is preliminary data.</text>
</comment>
<dbReference type="PANTHER" id="PTHR24031">
    <property type="entry name" value="RNA HELICASE"/>
    <property type="match status" value="1"/>
</dbReference>
<dbReference type="CDD" id="cd18787">
    <property type="entry name" value="SF2_C_DEAD"/>
    <property type="match status" value="1"/>
</dbReference>
<keyword evidence="2 5" id="KW-0378">Hydrolase</keyword>
<proteinExistence type="inferred from homology"/>
<keyword evidence="5" id="KW-0347">Helicase</keyword>
<keyword evidence="9" id="KW-1185">Reference proteome</keyword>
<dbReference type="InterPro" id="IPR027417">
    <property type="entry name" value="P-loop_NTPase"/>
</dbReference>
<keyword evidence="1 5" id="KW-0547">Nucleotide-binding</keyword>
<dbReference type="GO" id="GO:0003724">
    <property type="term" value="F:RNA helicase activity"/>
    <property type="evidence" value="ECO:0007669"/>
    <property type="project" value="UniProtKB-EC"/>
</dbReference>
<evidence type="ECO:0000259" key="7">
    <source>
        <dbReference type="PROSITE" id="PS51194"/>
    </source>
</evidence>
<reference evidence="8 9" key="1">
    <citation type="submission" date="2024-10" db="EMBL/GenBank/DDBJ databases">
        <title>Updated reference genomes for cyclostephanoid diatoms.</title>
        <authorList>
            <person name="Roberts W.R."/>
            <person name="Alverson A.J."/>
        </authorList>
    </citation>
    <scope>NUCLEOTIDE SEQUENCE [LARGE SCALE GENOMIC DNA]</scope>
    <source>
        <strain evidence="8 9">AJA010-31</strain>
    </source>
</reference>
<dbReference type="Pfam" id="PF00271">
    <property type="entry name" value="Helicase_C"/>
    <property type="match status" value="1"/>
</dbReference>
<dbReference type="GO" id="GO:0005524">
    <property type="term" value="F:ATP binding"/>
    <property type="evidence" value="ECO:0007669"/>
    <property type="project" value="UniProtKB-UniRule"/>
</dbReference>
<organism evidence="8 9">
    <name type="scientific">Cyclotella atomus</name>
    <dbReference type="NCBI Taxonomy" id="382360"/>
    <lineage>
        <taxon>Eukaryota</taxon>
        <taxon>Sar</taxon>
        <taxon>Stramenopiles</taxon>
        <taxon>Ochrophyta</taxon>
        <taxon>Bacillariophyta</taxon>
        <taxon>Coscinodiscophyceae</taxon>
        <taxon>Thalassiosirophycidae</taxon>
        <taxon>Stephanodiscales</taxon>
        <taxon>Stephanodiscaceae</taxon>
        <taxon>Cyclotella</taxon>
    </lineage>
</organism>
<keyword evidence="3 5" id="KW-0067">ATP-binding</keyword>
<dbReference type="PROSITE" id="PS51192">
    <property type="entry name" value="HELICASE_ATP_BIND_1"/>
    <property type="match status" value="1"/>
</dbReference>
<dbReference type="AlphaFoldDB" id="A0ABD3P642"/>